<evidence type="ECO:0000313" key="1">
    <source>
        <dbReference type="EMBL" id="KAG5299652.1"/>
    </source>
</evidence>
<proteinExistence type="predicted"/>
<comment type="caution">
    <text evidence="1">The sequence shown here is derived from an EMBL/GenBank/DDBJ whole genome shotgun (WGS) entry which is preliminary data.</text>
</comment>
<dbReference type="VEuPathDB" id="FungiDB:I7I52_10037"/>
<reference evidence="1 2" key="1">
    <citation type="submission" date="2021-01" db="EMBL/GenBank/DDBJ databases">
        <title>Chromosome-level genome assembly of a human fungal pathogen reveals clustering of transcriptionally co-regulated genes.</title>
        <authorList>
            <person name="Voorhies M."/>
            <person name="Cohen S."/>
            <person name="Shea T.P."/>
            <person name="Petrus S."/>
            <person name="Munoz J.F."/>
            <person name="Poplawski S."/>
            <person name="Goldman W.E."/>
            <person name="Michael T."/>
            <person name="Cuomo C.A."/>
            <person name="Sil A."/>
            <person name="Beyhan S."/>
        </authorList>
    </citation>
    <scope>NUCLEOTIDE SEQUENCE [LARGE SCALE GENOMIC DNA]</scope>
    <source>
        <strain evidence="1 2">G184AR</strain>
    </source>
</reference>
<organism evidence="1 2">
    <name type="scientific">Ajellomyces capsulatus</name>
    <name type="common">Darling's disease fungus</name>
    <name type="synonym">Histoplasma capsulatum</name>
    <dbReference type="NCBI Taxonomy" id="5037"/>
    <lineage>
        <taxon>Eukaryota</taxon>
        <taxon>Fungi</taxon>
        <taxon>Dikarya</taxon>
        <taxon>Ascomycota</taxon>
        <taxon>Pezizomycotina</taxon>
        <taxon>Eurotiomycetes</taxon>
        <taxon>Eurotiomycetidae</taxon>
        <taxon>Onygenales</taxon>
        <taxon>Ajellomycetaceae</taxon>
        <taxon>Histoplasma</taxon>
    </lineage>
</organism>
<gene>
    <name evidence="1" type="ORF">I7I52_10037</name>
</gene>
<name>A0A8H7Z0M6_AJECA</name>
<dbReference type="Proteomes" id="UP000670092">
    <property type="component" value="Unassembled WGS sequence"/>
</dbReference>
<dbReference type="AlphaFoldDB" id="A0A8H7Z0M6"/>
<accession>A0A8H7Z0M6</accession>
<dbReference type="EMBL" id="JAEVHI010000002">
    <property type="protein sequence ID" value="KAG5299652.1"/>
    <property type="molecule type" value="Genomic_DNA"/>
</dbReference>
<sequence length="82" mass="9309">MRFYLLHARPDSAGPIDILLMPITSVWFPPFQPGCVHILNGFALPLNAPRCSTEKERRQITLNTGPMMAFGFPIRLVRWDGN</sequence>
<evidence type="ECO:0000313" key="2">
    <source>
        <dbReference type="Proteomes" id="UP000670092"/>
    </source>
</evidence>
<protein>
    <submittedName>
        <fullName evidence="1">Uncharacterized protein</fullName>
    </submittedName>
</protein>